<evidence type="ECO:0000259" key="1">
    <source>
        <dbReference type="Pfam" id="PF09509"/>
    </source>
</evidence>
<keyword evidence="3" id="KW-1185">Reference proteome</keyword>
<accession>A0AAU0PZG3</accession>
<proteinExistence type="predicted"/>
<dbReference type="NCBIfam" id="TIGR02391">
    <property type="entry name" value="hypoth_ymh"/>
    <property type="match status" value="1"/>
</dbReference>
<reference evidence="2 3" key="1">
    <citation type="submission" date="2023-10" db="EMBL/GenBank/DDBJ databases">
        <title>complete genome sequence of Corynebacterium pseudokroppenstedtii P15-C1.</title>
        <authorList>
            <person name="Bruggemann H."/>
            <person name="Poehlein A."/>
        </authorList>
    </citation>
    <scope>NUCLEOTIDE SEQUENCE [LARGE SCALE GENOMIC DNA]</scope>
    <source>
        <strain evidence="2 3">P15_C1</strain>
    </source>
</reference>
<dbReference type="Proteomes" id="UP001174314">
    <property type="component" value="Chromosome"/>
</dbReference>
<organism evidence="2 3">
    <name type="scientific">Corynebacterium pseudokroppenstedtii</name>
    <dbReference type="NCBI Taxonomy" id="2804917"/>
    <lineage>
        <taxon>Bacteria</taxon>
        <taxon>Bacillati</taxon>
        <taxon>Actinomycetota</taxon>
        <taxon>Actinomycetes</taxon>
        <taxon>Mycobacteriales</taxon>
        <taxon>Corynebacteriaceae</taxon>
        <taxon>Corynebacterium</taxon>
    </lineage>
</organism>
<sequence>MPLPPLIRRHGTQTVTVISSSSGTDSRADYESVVLNDSGIEKAYFGTETPVYEGDRIEFPDPRGGKFHYLVTRIIVNHLPGGPFADLAYTEARLDKKDLPRVAPIRRLTLENLHPRVIDSAGKLFADGHFSRAVNEAFVSIDVRVRGLLGSENSGTKLMDEAFGGKDAKVSVARHEGRSGIDEQAGFHALFRGAMLGVRNPGSHELASEQDPQEALEYLALASLLHRRLDSI</sequence>
<protein>
    <submittedName>
        <fullName evidence="2">TIGR02391 family protein</fullName>
    </submittedName>
</protein>
<gene>
    <name evidence="2" type="ORF">Q0N40_01540</name>
</gene>
<dbReference type="EMBL" id="CP137757">
    <property type="protein sequence ID" value="WPF25264.1"/>
    <property type="molecule type" value="Genomic_DNA"/>
</dbReference>
<name>A0AAU0PZG3_9CORY</name>
<dbReference type="Pfam" id="PF09509">
    <property type="entry name" value="Hypoth_Ymh"/>
    <property type="match status" value="1"/>
</dbReference>
<dbReference type="AlphaFoldDB" id="A0AAU0PZG3"/>
<evidence type="ECO:0000313" key="3">
    <source>
        <dbReference type="Proteomes" id="UP001174314"/>
    </source>
</evidence>
<evidence type="ECO:0000313" key="2">
    <source>
        <dbReference type="EMBL" id="WPF25264.1"/>
    </source>
</evidence>
<feature type="domain" description="Conserved hypothetical protein CHP02391" evidence="1">
    <location>
        <begin position="112"/>
        <end position="229"/>
    </location>
</feature>
<dbReference type="InterPro" id="IPR012654">
    <property type="entry name" value="CHP02391"/>
</dbReference>
<dbReference type="RefSeq" id="WP_221924186.1">
    <property type="nucleotide sequence ID" value="NZ_CP137757.1"/>
</dbReference>
<dbReference type="KEGG" id="cpsk:Q0N40_01540"/>